<dbReference type="RefSeq" id="XP_016834001.1">
    <property type="nucleotide sequence ID" value="XM_016978512.3"/>
</dbReference>
<reference evidence="2" key="1">
    <citation type="journal article" date="2018" name="Biotechnol. Bioeng.">
        <title>A reference genome of the Chinese hamster based on a hybrid assembly strategy.</title>
        <authorList>
            <person name="Rupp O."/>
            <person name="MacDonald M.L."/>
            <person name="Li S."/>
            <person name="Dhiman H."/>
            <person name="Polson S."/>
            <person name="Griep S."/>
            <person name="Heffner K."/>
            <person name="Hernandez I."/>
            <person name="Brinkrolf K."/>
            <person name="Jadhav V."/>
            <person name="Samoudi M."/>
            <person name="Hao H."/>
            <person name="Kingham B."/>
            <person name="Goesmann A."/>
            <person name="Betenbaugh M.J."/>
            <person name="Lewis N.E."/>
            <person name="Borth N."/>
            <person name="Lee K.H."/>
        </authorList>
    </citation>
    <scope>NUCLEOTIDE SEQUENCE [LARGE SCALE GENOMIC DNA]</scope>
    <source>
        <strain evidence="2">17A/GY</strain>
    </source>
</reference>
<reference evidence="3" key="3">
    <citation type="submission" date="2025-08" db="UniProtKB">
        <authorList>
            <consortium name="RefSeq"/>
        </authorList>
    </citation>
    <scope>IDENTIFICATION</scope>
    <source>
        <strain evidence="3">17A/GY</strain>
        <tissue evidence="3">Liver</tissue>
    </source>
</reference>
<protein>
    <submittedName>
        <fullName evidence="3">Uncharacterized protein LOC100764284 isoform X1</fullName>
    </submittedName>
</protein>
<name>A0A9J7FXX6_CRIGR</name>
<reference evidence="2" key="2">
    <citation type="journal article" date="2020" name="Biotechnol. Bioeng.">
        <title>Chromosome-scale scaffolds for the Chinese hamster reference genome assembly to facilitate the study of the CHO epigenome.</title>
        <authorList>
            <person name="Hilliard W."/>
            <person name="MacDonald M."/>
            <person name="Lee K.H."/>
        </authorList>
    </citation>
    <scope>NUCLEOTIDE SEQUENCE [LARGE SCALE GENOMIC DNA]</scope>
    <source>
        <strain evidence="2">17A/GY</strain>
    </source>
</reference>
<gene>
    <name evidence="3" type="primary">LOC100764284</name>
</gene>
<evidence type="ECO:0000313" key="3">
    <source>
        <dbReference type="RefSeq" id="XP_027269412.1"/>
    </source>
</evidence>
<feature type="compositionally biased region" description="Polar residues" evidence="1">
    <location>
        <begin position="258"/>
        <end position="267"/>
    </location>
</feature>
<organism evidence="2 3">
    <name type="scientific">Cricetulus griseus</name>
    <name type="common">Chinese hamster</name>
    <name type="synonym">Cricetulus barabensis griseus</name>
    <dbReference type="NCBI Taxonomy" id="10029"/>
    <lineage>
        <taxon>Eukaryota</taxon>
        <taxon>Metazoa</taxon>
        <taxon>Chordata</taxon>
        <taxon>Craniata</taxon>
        <taxon>Vertebrata</taxon>
        <taxon>Euteleostomi</taxon>
        <taxon>Mammalia</taxon>
        <taxon>Eutheria</taxon>
        <taxon>Euarchontoglires</taxon>
        <taxon>Glires</taxon>
        <taxon>Rodentia</taxon>
        <taxon>Myomorpha</taxon>
        <taxon>Muroidea</taxon>
        <taxon>Cricetidae</taxon>
        <taxon>Cricetinae</taxon>
        <taxon>Cricetulus</taxon>
    </lineage>
</organism>
<dbReference type="RefSeq" id="XP_027269412.1">
    <property type="nucleotide sequence ID" value="XM_027413611.2"/>
</dbReference>
<dbReference type="GeneID" id="100764284"/>
<sequence length="267" mass="28983">MIQGPSCREPLGIVGSGGGKWEAFPLVLRLVPGGLRAPRMGQILDDLSSLRRGVRLAGREEGEWGRVEGPFQDFVSALSSHQLDEELDPDPGPTTCGFFSPSVDRGVPMRLLAHTSELGEGDWDTSIRAAGLYWSWRLGVKAVGTLELWSIQLQTGSLLGQEHFPWEAGHLCPGWEEQAIMHTWNPCRLFTVPSAASPWLQGWFLPLQKQACRMWGSLSQAGVGDICRKILSSPVEEPGPCWASSSSPQGFPDPPAASSKSTKVLGL</sequence>
<dbReference type="KEGG" id="cge:100764284"/>
<keyword evidence="2" id="KW-1185">Reference proteome</keyword>
<evidence type="ECO:0000313" key="2">
    <source>
        <dbReference type="Proteomes" id="UP001108280"/>
    </source>
</evidence>
<accession>A0A9J7FXX6</accession>
<evidence type="ECO:0000256" key="1">
    <source>
        <dbReference type="SAM" id="MobiDB-lite"/>
    </source>
</evidence>
<dbReference type="Proteomes" id="UP001108280">
    <property type="component" value="Chromosome 4"/>
</dbReference>
<dbReference type="AlphaFoldDB" id="A0A9J7FXX6"/>
<feature type="region of interest" description="Disordered" evidence="1">
    <location>
        <begin position="237"/>
        <end position="267"/>
    </location>
</feature>
<proteinExistence type="predicted"/>